<gene>
    <name evidence="10 12" type="primary">proS</name>
    <name evidence="12" type="ORF">DF168_00274</name>
</gene>
<dbReference type="Gene3D" id="3.40.50.800">
    <property type="entry name" value="Anticodon-binding domain"/>
    <property type="match status" value="1"/>
</dbReference>
<comment type="domain">
    <text evidence="10">Consists of three domains: the N-terminal catalytic domain, the editing domain and the C-terminal anticodon-binding domain.</text>
</comment>
<dbReference type="InterPro" id="IPR033730">
    <property type="entry name" value="ProRS_core_prok"/>
</dbReference>
<reference evidence="12 13" key="1">
    <citation type="submission" date="2018-06" db="EMBL/GenBank/DDBJ databases">
        <title>Draft Genome Sequence of a Novel Marine Bacterium Related to the Verrucomicrobia.</title>
        <authorList>
            <person name="Vosseberg J."/>
            <person name="Martijn J."/>
            <person name="Ettema T.J.G."/>
        </authorList>
    </citation>
    <scope>NUCLEOTIDE SEQUENCE [LARGE SCALE GENOMIC DNA]</scope>
    <source>
        <strain evidence="12">TARA_B100001123</strain>
    </source>
</reference>
<dbReference type="InterPro" id="IPR002316">
    <property type="entry name" value="Pro-tRNA-ligase_IIa"/>
</dbReference>
<dbReference type="InterPro" id="IPR036621">
    <property type="entry name" value="Anticodon-bd_dom_sf"/>
</dbReference>
<dbReference type="CDD" id="cd00779">
    <property type="entry name" value="ProRS_core_prok"/>
    <property type="match status" value="1"/>
</dbReference>
<dbReference type="Pfam" id="PF03129">
    <property type="entry name" value="HGTP_anticodon"/>
    <property type="match status" value="1"/>
</dbReference>
<dbReference type="KEGG" id="mtar:DF168_00274"/>
<dbReference type="GO" id="GO:0006433">
    <property type="term" value="P:prolyl-tRNA aminoacylation"/>
    <property type="evidence" value="ECO:0007669"/>
    <property type="project" value="UniProtKB-UniRule"/>
</dbReference>
<dbReference type="InterPro" id="IPR050062">
    <property type="entry name" value="Pro-tRNA_synthetase"/>
</dbReference>
<dbReference type="InterPro" id="IPR002314">
    <property type="entry name" value="aa-tRNA-synt_IIb"/>
</dbReference>
<comment type="subcellular location">
    <subcellularLocation>
        <location evidence="1 10">Cytoplasm</location>
    </subcellularLocation>
</comment>
<dbReference type="InterPro" id="IPR004500">
    <property type="entry name" value="Pro-tRNA-synth_IIa_bac-type"/>
</dbReference>
<evidence type="ECO:0000256" key="10">
    <source>
        <dbReference type="HAMAP-Rule" id="MF_01569"/>
    </source>
</evidence>
<comment type="function">
    <text evidence="10">Catalyzes the attachment of proline to tRNA(Pro) in a two-step reaction: proline is first activated by ATP to form Pro-AMP and then transferred to the acceptor end of tRNA(Pro). As ProRS can inadvertently accommodate and process non-cognate amino acids such as alanine and cysteine, to avoid such errors it has two additional distinct editing activities against alanine. One activity is designated as 'pretransfer' editing and involves the tRNA(Pro)-independent hydrolysis of activated Ala-AMP. The other activity is designated 'posttransfer' editing and involves deacylation of mischarged Ala-tRNA(Pro). The misacylated Cys-tRNA(Pro) is not edited by ProRS.</text>
</comment>
<dbReference type="HAMAP" id="MF_01569">
    <property type="entry name" value="Pro_tRNA_synth_type1"/>
    <property type="match status" value="1"/>
</dbReference>
<evidence type="ECO:0000256" key="8">
    <source>
        <dbReference type="ARBA" id="ARBA00023146"/>
    </source>
</evidence>
<keyword evidence="6 10" id="KW-0067">ATP-binding</keyword>
<dbReference type="EC" id="6.1.1.15" evidence="10"/>
<evidence type="ECO:0000256" key="3">
    <source>
        <dbReference type="ARBA" id="ARBA00022490"/>
    </source>
</evidence>
<dbReference type="InterPro" id="IPR006195">
    <property type="entry name" value="aa-tRNA-synth_II"/>
</dbReference>
<sequence>MRYSRMLISTLREAPGDADLISHQLSLRAGLIRPLASGIFSYLPLGLRVVQKIEAILREEMVAIGCVELSMPVVHPAELWKRSGRWEGIGPELLRMEDRTGREICLAMTHEEAVADLARYALQSYKELPVSVFQIQTKFRDEPRSRGGLIRVREFTMKDAYSFDLDNEGLDESYNKMFRAYERVFHRSGFAESVISVQSDTGIMGGSGAHEFMYLNSAGEDTLIICDQCNYSANREAAVFRRECPDRVEALPLEEVNTPDCKTIKELTTFLNIPSSSTAKAVFFVGTINGVEQMIFAVIRGDYELNETKLSNAVKAKELRPATEQEIRNSGSEPGYGSPIGLDKEVVVVVDPIVAETRNLVSGANKADHHFLNVNVGRDYEADLVTDLVAVEEGMPCVACGSPLCRTRGIEVGNIFKLGTKYSEGLEAAVLDESGRSRPLVMGSYGIGVGRLMACVIEEHHDEHGIIWPMELAPFQVHMVVISNKELEIADKLYQDLESGGFEVLLDDRRERAGVKFNDADLIGIPIRVTLAPRGLEKGQVEVKLRGEEKKMDISIDRLVDHVGSLVESCLDRVLA</sequence>
<evidence type="ECO:0000256" key="2">
    <source>
        <dbReference type="ARBA" id="ARBA00011738"/>
    </source>
</evidence>
<evidence type="ECO:0000313" key="13">
    <source>
        <dbReference type="Proteomes" id="UP000247465"/>
    </source>
</evidence>
<dbReference type="CDD" id="cd04334">
    <property type="entry name" value="ProRS-INS"/>
    <property type="match status" value="1"/>
</dbReference>
<dbReference type="InterPro" id="IPR036754">
    <property type="entry name" value="YbaK/aa-tRNA-synt-asso_dom_sf"/>
</dbReference>
<dbReference type="Proteomes" id="UP000247465">
    <property type="component" value="Chromosome"/>
</dbReference>
<dbReference type="InterPro" id="IPR023717">
    <property type="entry name" value="Pro-tRNA-Synthase_IIa_type1"/>
</dbReference>
<evidence type="ECO:0000256" key="6">
    <source>
        <dbReference type="ARBA" id="ARBA00022840"/>
    </source>
</evidence>
<evidence type="ECO:0000259" key="11">
    <source>
        <dbReference type="PROSITE" id="PS50862"/>
    </source>
</evidence>
<dbReference type="SUPFAM" id="SSF52954">
    <property type="entry name" value="Class II aaRS ABD-related"/>
    <property type="match status" value="1"/>
</dbReference>
<comment type="catalytic activity">
    <reaction evidence="9 10">
        <text>tRNA(Pro) + L-proline + ATP = L-prolyl-tRNA(Pro) + AMP + diphosphate</text>
        <dbReference type="Rhea" id="RHEA:14305"/>
        <dbReference type="Rhea" id="RHEA-COMP:9700"/>
        <dbReference type="Rhea" id="RHEA-COMP:9702"/>
        <dbReference type="ChEBI" id="CHEBI:30616"/>
        <dbReference type="ChEBI" id="CHEBI:33019"/>
        <dbReference type="ChEBI" id="CHEBI:60039"/>
        <dbReference type="ChEBI" id="CHEBI:78442"/>
        <dbReference type="ChEBI" id="CHEBI:78532"/>
        <dbReference type="ChEBI" id="CHEBI:456215"/>
        <dbReference type="EC" id="6.1.1.15"/>
    </reaction>
</comment>
<dbReference type="GO" id="GO:0002161">
    <property type="term" value="F:aminoacyl-tRNA deacylase activity"/>
    <property type="evidence" value="ECO:0007669"/>
    <property type="project" value="InterPro"/>
</dbReference>
<dbReference type="GO" id="GO:0005829">
    <property type="term" value="C:cytosol"/>
    <property type="evidence" value="ECO:0007669"/>
    <property type="project" value="TreeGrafter"/>
</dbReference>
<name>A0A2Z4AGP7_9BACT</name>
<keyword evidence="5 10" id="KW-0547">Nucleotide-binding</keyword>
<dbReference type="PRINTS" id="PR01046">
    <property type="entry name" value="TRNASYNTHPRO"/>
</dbReference>
<dbReference type="InterPro" id="IPR004154">
    <property type="entry name" value="Anticodon-bd"/>
</dbReference>
<comment type="subunit">
    <text evidence="2 10">Homodimer.</text>
</comment>
<dbReference type="Gene3D" id="3.30.930.10">
    <property type="entry name" value="Bira Bifunctional Protein, Domain 2"/>
    <property type="match status" value="2"/>
</dbReference>
<evidence type="ECO:0000256" key="1">
    <source>
        <dbReference type="ARBA" id="ARBA00004496"/>
    </source>
</evidence>
<dbReference type="Pfam" id="PF04073">
    <property type="entry name" value="tRNA_edit"/>
    <property type="match status" value="1"/>
</dbReference>
<dbReference type="GO" id="GO:0005524">
    <property type="term" value="F:ATP binding"/>
    <property type="evidence" value="ECO:0007669"/>
    <property type="project" value="UniProtKB-UniRule"/>
</dbReference>
<dbReference type="InterPro" id="IPR007214">
    <property type="entry name" value="YbaK/aa-tRNA-synth-assoc-dom"/>
</dbReference>
<dbReference type="AlphaFoldDB" id="A0A2Z4AGP7"/>
<keyword evidence="7 10" id="KW-0648">Protein biosynthesis</keyword>
<evidence type="ECO:0000256" key="7">
    <source>
        <dbReference type="ARBA" id="ARBA00022917"/>
    </source>
</evidence>
<keyword evidence="8 10" id="KW-0030">Aminoacyl-tRNA synthetase</keyword>
<protein>
    <recommendedName>
        <fullName evidence="10">Proline--tRNA ligase</fullName>
        <ecNumber evidence="10">6.1.1.15</ecNumber>
    </recommendedName>
    <alternativeName>
        <fullName evidence="10">Prolyl-tRNA synthetase</fullName>
        <shortName evidence="10">ProRS</shortName>
    </alternativeName>
</protein>
<evidence type="ECO:0000256" key="9">
    <source>
        <dbReference type="ARBA" id="ARBA00047671"/>
    </source>
</evidence>
<accession>A0A2Z4AGP7</accession>
<dbReference type="InterPro" id="IPR045864">
    <property type="entry name" value="aa-tRNA-synth_II/BPL/LPL"/>
</dbReference>
<dbReference type="SUPFAM" id="SSF55826">
    <property type="entry name" value="YbaK/ProRS associated domain"/>
    <property type="match status" value="1"/>
</dbReference>
<dbReference type="InterPro" id="IPR044140">
    <property type="entry name" value="ProRS_anticodon_short"/>
</dbReference>
<evidence type="ECO:0000313" key="12">
    <source>
        <dbReference type="EMBL" id="AWT59097.1"/>
    </source>
</evidence>
<evidence type="ECO:0000256" key="4">
    <source>
        <dbReference type="ARBA" id="ARBA00022598"/>
    </source>
</evidence>
<dbReference type="PANTHER" id="PTHR42753:SF2">
    <property type="entry name" value="PROLINE--TRNA LIGASE"/>
    <property type="match status" value="1"/>
</dbReference>
<dbReference type="Pfam" id="PF00587">
    <property type="entry name" value="tRNA-synt_2b"/>
    <property type="match status" value="1"/>
</dbReference>
<dbReference type="CDD" id="cd00861">
    <property type="entry name" value="ProRS_anticodon_short"/>
    <property type="match status" value="1"/>
</dbReference>
<dbReference type="GO" id="GO:0004827">
    <property type="term" value="F:proline-tRNA ligase activity"/>
    <property type="evidence" value="ECO:0007669"/>
    <property type="project" value="UniProtKB-UniRule"/>
</dbReference>
<evidence type="ECO:0000256" key="5">
    <source>
        <dbReference type="ARBA" id="ARBA00022741"/>
    </source>
</evidence>
<feature type="domain" description="Aminoacyl-transfer RNA synthetases class-II family profile" evidence="11">
    <location>
        <begin position="38"/>
        <end position="469"/>
    </location>
</feature>
<dbReference type="NCBIfam" id="TIGR00409">
    <property type="entry name" value="proS_fam_II"/>
    <property type="match status" value="1"/>
</dbReference>
<organism evidence="12 13">
    <name type="scientific">Candidatus Moanibacter tarae</name>
    <dbReference type="NCBI Taxonomy" id="2200854"/>
    <lineage>
        <taxon>Bacteria</taxon>
        <taxon>Pseudomonadati</taxon>
        <taxon>Verrucomicrobiota</taxon>
        <taxon>Opitutia</taxon>
        <taxon>Puniceicoccales</taxon>
        <taxon>Puniceicoccales incertae sedis</taxon>
        <taxon>Candidatus Moanibacter</taxon>
    </lineage>
</organism>
<dbReference type="EMBL" id="CP029803">
    <property type="protein sequence ID" value="AWT59097.1"/>
    <property type="molecule type" value="Genomic_DNA"/>
</dbReference>
<dbReference type="NCBIfam" id="NF006625">
    <property type="entry name" value="PRK09194.1"/>
    <property type="match status" value="1"/>
</dbReference>
<proteinExistence type="inferred from homology"/>
<keyword evidence="3 10" id="KW-0963">Cytoplasm</keyword>
<dbReference type="PANTHER" id="PTHR42753">
    <property type="entry name" value="MITOCHONDRIAL RIBOSOME PROTEIN L39/PROLYL-TRNA LIGASE FAMILY MEMBER"/>
    <property type="match status" value="1"/>
</dbReference>
<dbReference type="SUPFAM" id="SSF55681">
    <property type="entry name" value="Class II aaRS and biotin synthetases"/>
    <property type="match status" value="1"/>
</dbReference>
<comment type="similarity">
    <text evidence="10">Belongs to the class-II aminoacyl-tRNA synthetase family. ProS type 1 subfamily.</text>
</comment>
<keyword evidence="4 10" id="KW-0436">Ligase</keyword>
<dbReference type="PROSITE" id="PS50862">
    <property type="entry name" value="AA_TRNA_LIGASE_II"/>
    <property type="match status" value="1"/>
</dbReference>